<dbReference type="GO" id="GO:0034453">
    <property type="term" value="P:microtubule anchoring"/>
    <property type="evidence" value="ECO:0007669"/>
    <property type="project" value="InterPro"/>
</dbReference>
<evidence type="ECO:0000313" key="6">
    <source>
        <dbReference type="EMBL" id="CAH0378344.1"/>
    </source>
</evidence>
<dbReference type="InterPro" id="IPR018993">
    <property type="entry name" value="FOP_dimerisation-dom_N"/>
</dbReference>
<evidence type="ECO:0000256" key="2">
    <source>
        <dbReference type="ARBA" id="ARBA00023212"/>
    </source>
</evidence>
<dbReference type="EMBL" id="HBIW01009817">
    <property type="protein sequence ID" value="CAE0692940.1"/>
    <property type="molecule type" value="Transcribed_RNA"/>
</dbReference>
<proteinExistence type="predicted"/>
<evidence type="ECO:0000256" key="3">
    <source>
        <dbReference type="SAM" id="MobiDB-lite"/>
    </source>
</evidence>
<evidence type="ECO:0000313" key="5">
    <source>
        <dbReference type="EMBL" id="CAE0692940.1"/>
    </source>
</evidence>
<organism evidence="5">
    <name type="scientific">Pelagomonas calceolata</name>
    <dbReference type="NCBI Taxonomy" id="35677"/>
    <lineage>
        <taxon>Eukaryota</taxon>
        <taxon>Sar</taxon>
        <taxon>Stramenopiles</taxon>
        <taxon>Ochrophyta</taxon>
        <taxon>Pelagophyceae</taxon>
        <taxon>Pelagomonadales</taxon>
        <taxon>Pelagomonadaceae</taxon>
        <taxon>Pelagomonas</taxon>
    </lineage>
</organism>
<feature type="region of interest" description="Disordered" evidence="3">
    <location>
        <begin position="1"/>
        <end position="20"/>
    </location>
</feature>
<dbReference type="Gene3D" id="1.20.960.40">
    <property type="match status" value="1"/>
</dbReference>
<dbReference type="PANTHER" id="PTHR15431">
    <property type="entry name" value="FGFR1 ONCOGENE PARTNER/LISH DOMAIN-CONTAINING PROTEIN"/>
    <property type="match status" value="1"/>
</dbReference>
<sequence>MAAAVATAPPTADEASPSSIDDLRSALRESLQQRGVLGRVRAQLRSEIFHTIDAGADAPPPRADPTAATLVVEELVREYLAFAGYGHALSVFEAESRSAERGASITRAQIQHELGVRQDAESAALPLVFGVVETLRAQCVHDRGAAEDA</sequence>
<accession>A0A7S3ZT05</accession>
<dbReference type="EMBL" id="CAKKNE010000005">
    <property type="protein sequence ID" value="CAH0378344.1"/>
    <property type="molecule type" value="Genomic_DNA"/>
</dbReference>
<keyword evidence="2" id="KW-0206">Cytoskeleton</keyword>
<evidence type="ECO:0000256" key="1">
    <source>
        <dbReference type="ARBA" id="ARBA00022490"/>
    </source>
</evidence>
<evidence type="ECO:0000313" key="7">
    <source>
        <dbReference type="Proteomes" id="UP000789595"/>
    </source>
</evidence>
<dbReference type="OrthoDB" id="5970631at2759"/>
<reference evidence="6" key="2">
    <citation type="submission" date="2021-11" db="EMBL/GenBank/DDBJ databases">
        <authorList>
            <consortium name="Genoscope - CEA"/>
            <person name="William W."/>
        </authorList>
    </citation>
    <scope>NUCLEOTIDE SEQUENCE</scope>
</reference>
<reference evidence="5" key="1">
    <citation type="submission" date="2021-01" db="EMBL/GenBank/DDBJ databases">
        <authorList>
            <person name="Corre E."/>
            <person name="Pelletier E."/>
            <person name="Niang G."/>
            <person name="Scheremetjew M."/>
            <person name="Finn R."/>
            <person name="Kale V."/>
            <person name="Holt S."/>
            <person name="Cochrane G."/>
            <person name="Meng A."/>
            <person name="Brown T."/>
            <person name="Cohen L."/>
        </authorList>
    </citation>
    <scope>NUCLEOTIDE SEQUENCE</scope>
    <source>
        <strain evidence="5">CCMP1756</strain>
    </source>
</reference>
<protein>
    <recommendedName>
        <fullName evidence="4">FGFR1 oncogene partner (FOP) N-terminal dimerisation domain-containing protein</fullName>
    </recommendedName>
</protein>
<gene>
    <name evidence="5" type="ORF">PCAL00307_LOCUS8376</name>
    <name evidence="6" type="ORF">PECAL_5P28550</name>
</gene>
<dbReference type="PANTHER" id="PTHR15431:SF9">
    <property type="entry name" value="CENTROSOMAL PROTEIN 43"/>
    <property type="match status" value="1"/>
</dbReference>
<dbReference type="Pfam" id="PF09398">
    <property type="entry name" value="FOP_dimer"/>
    <property type="match status" value="1"/>
</dbReference>
<dbReference type="AlphaFoldDB" id="A0A7S3ZT05"/>
<feature type="domain" description="FGFR1 oncogene partner (FOP) N-terminal dimerisation" evidence="4">
    <location>
        <begin position="71"/>
        <end position="133"/>
    </location>
</feature>
<name>A0A7S3ZT05_9STRA</name>
<keyword evidence="1" id="KW-0963">Cytoplasm</keyword>
<evidence type="ECO:0000259" key="4">
    <source>
        <dbReference type="Pfam" id="PF09398"/>
    </source>
</evidence>
<keyword evidence="7" id="KW-1185">Reference proteome</keyword>
<dbReference type="GO" id="GO:0005815">
    <property type="term" value="C:microtubule organizing center"/>
    <property type="evidence" value="ECO:0007669"/>
    <property type="project" value="InterPro"/>
</dbReference>
<feature type="compositionally biased region" description="Low complexity" evidence="3">
    <location>
        <begin position="1"/>
        <end position="12"/>
    </location>
</feature>
<dbReference type="Proteomes" id="UP000789595">
    <property type="component" value="Unassembled WGS sequence"/>
</dbReference>